<evidence type="ECO:0000313" key="3">
    <source>
        <dbReference type="Proteomes" id="UP001227192"/>
    </source>
</evidence>
<keyword evidence="3" id="KW-1185">Reference proteome</keyword>
<evidence type="ECO:0000313" key="2">
    <source>
        <dbReference type="EMBL" id="KAJ9489879.1"/>
    </source>
</evidence>
<sequence>MSQQVTTSFQLHSNNSTYSSHNYHNTYHLQPWVTRTIMPYVAGILLNGKRPGPSSSEMSPISSKKPGFLSAAQPRMKTKLHRWSWALRKA</sequence>
<dbReference type="AlphaFoldDB" id="A0AAI9TMD3"/>
<name>A0AAI9TMD3_PENTH</name>
<accession>A0AAI9TMD3</accession>
<comment type="caution">
    <text evidence="2">The sequence shown here is derived from an EMBL/GenBank/DDBJ whole genome shotgun (WGS) entry which is preliminary data.</text>
</comment>
<organism evidence="2 3">
    <name type="scientific">Penicillium thymicola</name>
    <dbReference type="NCBI Taxonomy" id="293382"/>
    <lineage>
        <taxon>Eukaryota</taxon>
        <taxon>Fungi</taxon>
        <taxon>Dikarya</taxon>
        <taxon>Ascomycota</taxon>
        <taxon>Pezizomycotina</taxon>
        <taxon>Eurotiomycetes</taxon>
        <taxon>Eurotiomycetidae</taxon>
        <taxon>Eurotiales</taxon>
        <taxon>Aspergillaceae</taxon>
        <taxon>Penicillium</taxon>
    </lineage>
</organism>
<dbReference type="Proteomes" id="UP001227192">
    <property type="component" value="Unassembled WGS sequence"/>
</dbReference>
<evidence type="ECO:0000256" key="1">
    <source>
        <dbReference type="SAM" id="MobiDB-lite"/>
    </source>
</evidence>
<feature type="compositionally biased region" description="Low complexity" evidence="1">
    <location>
        <begin position="51"/>
        <end position="66"/>
    </location>
</feature>
<dbReference type="EMBL" id="LACB01000072">
    <property type="protein sequence ID" value="KAJ9489879.1"/>
    <property type="molecule type" value="Genomic_DNA"/>
</dbReference>
<reference evidence="2" key="1">
    <citation type="submission" date="2015-06" db="EMBL/GenBank/DDBJ databases">
        <authorList>
            <person name="Nguyen H."/>
        </authorList>
    </citation>
    <scope>NUCLEOTIDE SEQUENCE</scope>
    <source>
        <strain evidence="2">DAOM 180753</strain>
    </source>
</reference>
<gene>
    <name evidence="2" type="ORF">VN97_g3390</name>
</gene>
<proteinExistence type="predicted"/>
<feature type="region of interest" description="Disordered" evidence="1">
    <location>
        <begin position="51"/>
        <end position="71"/>
    </location>
</feature>
<protein>
    <submittedName>
        <fullName evidence="2">Uncharacterized protein</fullName>
    </submittedName>
</protein>
<reference evidence="2" key="2">
    <citation type="journal article" date="2016" name="Fungal Biol.">
        <title>Ochratoxin A production by Penicillium thymicola.</title>
        <authorList>
            <person name="Nguyen H.D.T."/>
            <person name="McMullin D.R."/>
            <person name="Ponomareva E."/>
            <person name="Riley R."/>
            <person name="Pomraning K.R."/>
            <person name="Baker S.E."/>
            <person name="Seifert K.A."/>
        </authorList>
    </citation>
    <scope>NUCLEOTIDE SEQUENCE</scope>
    <source>
        <strain evidence="2">DAOM 180753</strain>
    </source>
</reference>